<reference evidence="1 2" key="1">
    <citation type="submission" date="2017-10" db="EMBL/GenBank/DDBJ databases">
        <title>Development of genomic resources for the powdery mildew, Erysiphe pulchra.</title>
        <authorList>
            <person name="Wadl P.A."/>
            <person name="Mack B.M."/>
            <person name="Moore G."/>
            <person name="Beltz S.B."/>
        </authorList>
    </citation>
    <scope>NUCLEOTIDE SEQUENCE [LARGE SCALE GENOMIC DNA]</scope>
    <source>
        <strain evidence="1">Cflorida</strain>
    </source>
</reference>
<protein>
    <submittedName>
        <fullName evidence="1">Uncharacterized protein</fullName>
    </submittedName>
</protein>
<evidence type="ECO:0000313" key="1">
    <source>
        <dbReference type="EMBL" id="POS85127.1"/>
    </source>
</evidence>
<gene>
    <name evidence="1" type="ORF">EPUL_003936</name>
</gene>
<evidence type="ECO:0000313" key="2">
    <source>
        <dbReference type="Proteomes" id="UP000237438"/>
    </source>
</evidence>
<dbReference type="EMBL" id="PEDP01000720">
    <property type="protein sequence ID" value="POS85127.1"/>
    <property type="molecule type" value="Genomic_DNA"/>
</dbReference>
<keyword evidence="2" id="KW-1185">Reference proteome</keyword>
<name>A0A2S4PSW3_9PEZI</name>
<dbReference type="Proteomes" id="UP000237438">
    <property type="component" value="Unassembled WGS sequence"/>
</dbReference>
<accession>A0A2S4PSW3</accession>
<comment type="caution">
    <text evidence="1">The sequence shown here is derived from an EMBL/GenBank/DDBJ whole genome shotgun (WGS) entry which is preliminary data.</text>
</comment>
<sequence length="260" mass="28723">MHLFLRIAKDNNWRLLAPCGVSEFLCSYLKCAPSEITKITRTPTGFALNSIDEEIQCRLLNNNQGLALQGAKLEPESDLITYRIATVPIALRTPSGTVIVEEVNIAAEFNRVTNVIPKKEHPIAPSLHALHETKLPERASVCLTNQESPLFFKLRKPIQQSKRCFGFHVTQGCSRAPACENCSFTMHLVTDCKAPTRQMSQREYHTVAIAKAAVIRAEAADNSVEMSSIVSNNDQAVNPTKEVAMSEASIAAETTFEIQL</sequence>
<dbReference type="AlphaFoldDB" id="A0A2S4PSW3"/>
<organism evidence="1 2">
    <name type="scientific">Erysiphe pulchra</name>
    <dbReference type="NCBI Taxonomy" id="225359"/>
    <lineage>
        <taxon>Eukaryota</taxon>
        <taxon>Fungi</taxon>
        <taxon>Dikarya</taxon>
        <taxon>Ascomycota</taxon>
        <taxon>Pezizomycotina</taxon>
        <taxon>Leotiomycetes</taxon>
        <taxon>Erysiphales</taxon>
        <taxon>Erysiphaceae</taxon>
        <taxon>Erysiphe</taxon>
    </lineage>
</organism>
<proteinExistence type="predicted"/>
<dbReference type="STRING" id="225359.A0A2S4PSW3"/>